<dbReference type="PROSITE" id="PS51450">
    <property type="entry name" value="LRR"/>
    <property type="match status" value="2"/>
</dbReference>
<feature type="domain" description="Endonuclease/exonuclease/phosphatase" evidence="24">
    <location>
        <begin position="379"/>
        <end position="715"/>
    </location>
</feature>
<dbReference type="SUPFAM" id="SSF52075">
    <property type="entry name" value="Outer arm dynein light chain 1"/>
    <property type="match status" value="1"/>
</dbReference>
<keyword evidence="14" id="KW-0460">Magnesium</keyword>
<evidence type="ECO:0000256" key="18">
    <source>
        <dbReference type="ARBA" id="ARBA00023242"/>
    </source>
</evidence>
<dbReference type="PANTHER" id="PTHR12121:SF100">
    <property type="entry name" value="POLY(A)-SPECIFIC RIBONUCLEASE"/>
    <property type="match status" value="1"/>
</dbReference>
<keyword evidence="10" id="KW-0479">Metal-binding</keyword>
<evidence type="ECO:0000256" key="6">
    <source>
        <dbReference type="ARBA" id="ARBA00012161"/>
    </source>
</evidence>
<evidence type="ECO:0000256" key="9">
    <source>
        <dbReference type="ARBA" id="ARBA00022722"/>
    </source>
</evidence>
<keyword evidence="12" id="KW-0378">Hydrolase</keyword>
<evidence type="ECO:0000256" key="14">
    <source>
        <dbReference type="ARBA" id="ARBA00022842"/>
    </source>
</evidence>
<dbReference type="InterPro" id="IPR005135">
    <property type="entry name" value="Endo/exonuclease/phosphatase"/>
</dbReference>
<dbReference type="OrthoDB" id="428734at2759"/>
<feature type="region of interest" description="Disordered" evidence="23">
    <location>
        <begin position="60"/>
        <end position="79"/>
    </location>
</feature>
<keyword evidence="15" id="KW-0694">RNA-binding</keyword>
<evidence type="ECO:0000256" key="16">
    <source>
        <dbReference type="ARBA" id="ARBA00023015"/>
    </source>
</evidence>
<accession>A0A9P6E0C6</accession>
<evidence type="ECO:0000313" key="26">
    <source>
        <dbReference type="Proteomes" id="UP000886523"/>
    </source>
</evidence>
<dbReference type="Pfam" id="PF03372">
    <property type="entry name" value="Exo_endo_phos"/>
    <property type="match status" value="1"/>
</dbReference>
<dbReference type="AlphaFoldDB" id="A0A9P6E0C6"/>
<dbReference type="InterPro" id="IPR032675">
    <property type="entry name" value="LRR_dom_sf"/>
</dbReference>
<dbReference type="InterPro" id="IPR050410">
    <property type="entry name" value="CCR4/nocturin_mRNA_transcr"/>
</dbReference>
<dbReference type="GO" id="GO:0005737">
    <property type="term" value="C:cytoplasm"/>
    <property type="evidence" value="ECO:0007669"/>
    <property type="project" value="UniProtKB-SubCell"/>
</dbReference>
<evidence type="ECO:0000256" key="21">
    <source>
        <dbReference type="ARBA" id="ARBA00031469"/>
    </source>
</evidence>
<evidence type="ECO:0000256" key="12">
    <source>
        <dbReference type="ARBA" id="ARBA00022801"/>
    </source>
</evidence>
<evidence type="ECO:0000256" key="4">
    <source>
        <dbReference type="ARBA" id="ARBA00004496"/>
    </source>
</evidence>
<dbReference type="Proteomes" id="UP000886523">
    <property type="component" value="Unassembled WGS sequence"/>
</dbReference>
<dbReference type="InterPro" id="IPR003591">
    <property type="entry name" value="Leu-rich_rpt_typical-subtyp"/>
</dbReference>
<keyword evidence="18" id="KW-0539">Nucleus</keyword>
<feature type="compositionally biased region" description="Low complexity" evidence="23">
    <location>
        <begin position="141"/>
        <end position="153"/>
    </location>
</feature>
<dbReference type="EC" id="3.1.13.4" evidence="6"/>
<evidence type="ECO:0000256" key="10">
    <source>
        <dbReference type="ARBA" id="ARBA00022723"/>
    </source>
</evidence>
<evidence type="ECO:0000256" key="8">
    <source>
        <dbReference type="ARBA" id="ARBA00022614"/>
    </source>
</evidence>
<dbReference type="Pfam" id="PF00560">
    <property type="entry name" value="LRR_1"/>
    <property type="match status" value="1"/>
</dbReference>
<dbReference type="SMART" id="SM00369">
    <property type="entry name" value="LRR_TYP"/>
    <property type="match status" value="3"/>
</dbReference>
<dbReference type="EMBL" id="MU128912">
    <property type="protein sequence ID" value="KAF9520417.1"/>
    <property type="molecule type" value="Genomic_DNA"/>
</dbReference>
<organism evidence="25 26">
    <name type="scientific">Hydnum rufescens UP504</name>
    <dbReference type="NCBI Taxonomy" id="1448309"/>
    <lineage>
        <taxon>Eukaryota</taxon>
        <taxon>Fungi</taxon>
        <taxon>Dikarya</taxon>
        <taxon>Basidiomycota</taxon>
        <taxon>Agaricomycotina</taxon>
        <taxon>Agaricomycetes</taxon>
        <taxon>Cantharellales</taxon>
        <taxon>Hydnaceae</taxon>
        <taxon>Hydnum</taxon>
    </lineage>
</organism>
<feature type="region of interest" description="Disordered" evidence="23">
    <location>
        <begin position="92"/>
        <end position="212"/>
    </location>
</feature>
<comment type="catalytic activity">
    <reaction evidence="1">
        <text>Exonucleolytic cleavage of poly(A) to 5'-AMP.</text>
        <dbReference type="EC" id="3.1.13.4"/>
    </reaction>
</comment>
<dbReference type="InterPro" id="IPR001611">
    <property type="entry name" value="Leu-rich_rpt"/>
</dbReference>
<evidence type="ECO:0000256" key="13">
    <source>
        <dbReference type="ARBA" id="ARBA00022839"/>
    </source>
</evidence>
<keyword evidence="9" id="KW-0540">Nuclease</keyword>
<gene>
    <name evidence="25" type="ORF">BS47DRAFT_764089</name>
</gene>
<dbReference type="FunFam" id="3.60.10.10:FF:000037">
    <property type="entry name" value="Glucose-repressible alcohol dehydrogenase transcriptional effector"/>
    <property type="match status" value="1"/>
</dbReference>
<dbReference type="InterPro" id="IPR036691">
    <property type="entry name" value="Endo/exonu/phosph_ase_sf"/>
</dbReference>
<sequence length="747" mass="82463">MYYSQPRPQSPGRPIQLHDPSAPWSRLQHPIMSPAGPQPQQGQVVGVPPQSPGYGLVQYTNGNAHHHNPNLAPHHHHHQSLNSFNALTHYQSPVGTHTQPHRQAATPPPPPTSAQIPKHWQSQLDHADACRKAGSPHARARTAASNTRSTTKSVIPITDPNRATPKLENGVVNGHSKDGSVSGTVSEGGEGHPSSTVAPVATTPLPRPSVPRTAESSWTALDLGGMRLKNLAPPLFKFNYLTTLYLNHNQLTHVAPAISQLRHLSVLDLSSNQLDAVPPELGMCTSLEHLWLFDNNIETLPPEIGTLHQLKMLGIEGNPLQASLASIIQTQGTPALIAYLRDSCPVPMPPPERAWKVLQSEAERKMQDADPSSETFTLLTYNILCEKFATSTMYGYTPSWALSWNYRKELILTEIINYEADFLCLQEVDAAQYDDYFSPNLATHHYEGIFSPRGRARNMADSERRSVDGCATFFKSAKYRLVKQSTIDFAQVAIQREDFTKNNDMFDRLLSRDHIALVALLENRQTGSRLIVANVHIHWDPAYRDVKLIQTGILLDSLKDIADWFAKYPPRPGSEREAELSAVGLSGLLRPPDPTYSEGKDIPLIVCGDFNSIPTSGVYDFLSEGKVPSNHPDFMDYVYGKFTADGLKHDFGLRSAYAGIGELPITNHTPSFKGVIDYIWHTTSTLTVNAVLGEVDQEYLSKVVGFPNAHFPSDHLCIVGEFRVKKEASSSARRLPPSPVFPSGNKP</sequence>
<evidence type="ECO:0000256" key="23">
    <source>
        <dbReference type="SAM" id="MobiDB-lite"/>
    </source>
</evidence>
<dbReference type="GO" id="GO:0004535">
    <property type="term" value="F:poly(A)-specific ribonuclease activity"/>
    <property type="evidence" value="ECO:0007669"/>
    <property type="project" value="UniProtKB-EC"/>
</dbReference>
<keyword evidence="13" id="KW-0269">Exonuclease</keyword>
<keyword evidence="7" id="KW-0963">Cytoplasm</keyword>
<dbReference type="GO" id="GO:0046872">
    <property type="term" value="F:metal ion binding"/>
    <property type="evidence" value="ECO:0007669"/>
    <property type="project" value="UniProtKB-KW"/>
</dbReference>
<evidence type="ECO:0000256" key="3">
    <source>
        <dbReference type="ARBA" id="ARBA00004123"/>
    </source>
</evidence>
<keyword evidence="17" id="KW-0804">Transcription</keyword>
<comment type="similarity">
    <text evidence="5">Belongs to the CCR4/nocturin family.</text>
</comment>
<dbReference type="Gene3D" id="3.80.10.10">
    <property type="entry name" value="Ribonuclease Inhibitor"/>
    <property type="match status" value="1"/>
</dbReference>
<evidence type="ECO:0000256" key="7">
    <source>
        <dbReference type="ARBA" id="ARBA00022490"/>
    </source>
</evidence>
<dbReference type="Pfam" id="PF13855">
    <property type="entry name" value="LRR_8"/>
    <property type="match status" value="1"/>
</dbReference>
<dbReference type="PANTHER" id="PTHR12121">
    <property type="entry name" value="CARBON CATABOLITE REPRESSOR PROTEIN 4"/>
    <property type="match status" value="1"/>
</dbReference>
<keyword evidence="26" id="KW-1185">Reference proteome</keyword>
<comment type="subcellular location">
    <subcellularLocation>
        <location evidence="4">Cytoplasm</location>
    </subcellularLocation>
    <subcellularLocation>
        <location evidence="3">Nucleus</location>
    </subcellularLocation>
</comment>
<evidence type="ECO:0000256" key="22">
    <source>
        <dbReference type="ARBA" id="ARBA00033317"/>
    </source>
</evidence>
<evidence type="ECO:0000256" key="11">
    <source>
        <dbReference type="ARBA" id="ARBA00022737"/>
    </source>
</evidence>
<evidence type="ECO:0000256" key="1">
    <source>
        <dbReference type="ARBA" id="ARBA00001663"/>
    </source>
</evidence>
<feature type="compositionally biased region" description="Basic residues" evidence="23">
    <location>
        <begin position="64"/>
        <end position="79"/>
    </location>
</feature>
<evidence type="ECO:0000259" key="24">
    <source>
        <dbReference type="Pfam" id="PF03372"/>
    </source>
</evidence>
<evidence type="ECO:0000313" key="25">
    <source>
        <dbReference type="EMBL" id="KAF9520417.1"/>
    </source>
</evidence>
<evidence type="ECO:0000256" key="17">
    <source>
        <dbReference type="ARBA" id="ARBA00023163"/>
    </source>
</evidence>
<dbReference type="CDD" id="cd09097">
    <property type="entry name" value="Deadenylase_CCR4"/>
    <property type="match status" value="1"/>
</dbReference>
<dbReference type="Gene3D" id="3.60.10.10">
    <property type="entry name" value="Endonuclease/exonuclease/phosphatase"/>
    <property type="match status" value="1"/>
</dbReference>
<feature type="region of interest" description="Disordered" evidence="23">
    <location>
        <begin position="1"/>
        <end position="45"/>
    </location>
</feature>
<keyword evidence="16" id="KW-0805">Transcription regulation</keyword>
<evidence type="ECO:0000256" key="15">
    <source>
        <dbReference type="ARBA" id="ARBA00022884"/>
    </source>
</evidence>
<evidence type="ECO:0000256" key="5">
    <source>
        <dbReference type="ARBA" id="ARBA00010774"/>
    </source>
</evidence>
<dbReference type="GO" id="GO:0005634">
    <property type="term" value="C:nucleus"/>
    <property type="evidence" value="ECO:0007669"/>
    <property type="project" value="UniProtKB-SubCell"/>
</dbReference>
<evidence type="ECO:0000256" key="19">
    <source>
        <dbReference type="ARBA" id="ARBA00023475"/>
    </source>
</evidence>
<name>A0A9P6E0C6_9AGAM</name>
<proteinExistence type="inferred from homology"/>
<comment type="caution">
    <text evidence="25">The sequence shown here is derived from an EMBL/GenBank/DDBJ whole genome shotgun (WGS) entry which is preliminary data.</text>
</comment>
<keyword evidence="8" id="KW-0433">Leucine-rich repeat</keyword>
<protein>
    <recommendedName>
        <fullName evidence="19">CCR4-Not complex 3'-5'-exoribonuclease subunit Ccr4</fullName>
        <ecNumber evidence="6">3.1.13.4</ecNumber>
    </recommendedName>
    <alternativeName>
        <fullName evidence="20">Carbon catabolite repressor protein 4</fullName>
    </alternativeName>
    <alternativeName>
        <fullName evidence="21">Cytoplasmic deadenylase</fullName>
    </alternativeName>
    <alternativeName>
        <fullName evidence="22">Glucose-repressible alcohol dehydrogenase transcriptional effector</fullName>
    </alternativeName>
</protein>
<comment type="cofactor">
    <cofactor evidence="2">
        <name>Mg(2+)</name>
        <dbReference type="ChEBI" id="CHEBI:18420"/>
    </cofactor>
</comment>
<keyword evidence="11" id="KW-0677">Repeat</keyword>
<evidence type="ECO:0000256" key="20">
    <source>
        <dbReference type="ARBA" id="ARBA00030493"/>
    </source>
</evidence>
<dbReference type="GO" id="GO:0003723">
    <property type="term" value="F:RNA binding"/>
    <property type="evidence" value="ECO:0007669"/>
    <property type="project" value="UniProtKB-KW"/>
</dbReference>
<evidence type="ECO:0000256" key="2">
    <source>
        <dbReference type="ARBA" id="ARBA00001946"/>
    </source>
</evidence>
<dbReference type="SUPFAM" id="SSF56219">
    <property type="entry name" value="DNase I-like"/>
    <property type="match status" value="1"/>
</dbReference>
<reference evidence="25" key="1">
    <citation type="journal article" date="2020" name="Nat. Commun.">
        <title>Large-scale genome sequencing of mycorrhizal fungi provides insights into the early evolution of symbiotic traits.</title>
        <authorList>
            <person name="Miyauchi S."/>
            <person name="Kiss E."/>
            <person name="Kuo A."/>
            <person name="Drula E."/>
            <person name="Kohler A."/>
            <person name="Sanchez-Garcia M."/>
            <person name="Morin E."/>
            <person name="Andreopoulos B."/>
            <person name="Barry K.W."/>
            <person name="Bonito G."/>
            <person name="Buee M."/>
            <person name="Carver A."/>
            <person name="Chen C."/>
            <person name="Cichocki N."/>
            <person name="Clum A."/>
            <person name="Culley D."/>
            <person name="Crous P.W."/>
            <person name="Fauchery L."/>
            <person name="Girlanda M."/>
            <person name="Hayes R.D."/>
            <person name="Keri Z."/>
            <person name="LaButti K."/>
            <person name="Lipzen A."/>
            <person name="Lombard V."/>
            <person name="Magnuson J."/>
            <person name="Maillard F."/>
            <person name="Murat C."/>
            <person name="Nolan M."/>
            <person name="Ohm R.A."/>
            <person name="Pangilinan J."/>
            <person name="Pereira M.F."/>
            <person name="Perotto S."/>
            <person name="Peter M."/>
            <person name="Pfister S."/>
            <person name="Riley R."/>
            <person name="Sitrit Y."/>
            <person name="Stielow J.B."/>
            <person name="Szollosi G."/>
            <person name="Zifcakova L."/>
            <person name="Stursova M."/>
            <person name="Spatafora J.W."/>
            <person name="Tedersoo L."/>
            <person name="Vaario L.M."/>
            <person name="Yamada A."/>
            <person name="Yan M."/>
            <person name="Wang P."/>
            <person name="Xu J."/>
            <person name="Bruns T."/>
            <person name="Baldrian P."/>
            <person name="Vilgalys R."/>
            <person name="Dunand C."/>
            <person name="Henrissat B."/>
            <person name="Grigoriev I.V."/>
            <person name="Hibbett D."/>
            <person name="Nagy L.G."/>
            <person name="Martin F.M."/>
        </authorList>
    </citation>
    <scope>NUCLEOTIDE SEQUENCE</scope>
    <source>
        <strain evidence="25">UP504</strain>
    </source>
</reference>